<feature type="domain" description="FANCI solenoid 2" evidence="3">
    <location>
        <begin position="380"/>
        <end position="544"/>
    </location>
</feature>
<dbReference type="GeneID" id="752867"/>
<evidence type="ECO:0000259" key="7">
    <source>
        <dbReference type="Pfam" id="PF14680"/>
    </source>
</evidence>
<feature type="domain" description="FANCI solenoid 4" evidence="5">
    <location>
        <begin position="1068"/>
        <end position="1335"/>
    </location>
</feature>
<feature type="domain" description="FANCI helical" evidence="6">
    <location>
        <begin position="286"/>
        <end position="372"/>
    </location>
</feature>
<dbReference type="GO" id="GO:0070182">
    <property type="term" value="F:DNA polymerase binding"/>
    <property type="evidence" value="ECO:0000318"/>
    <property type="project" value="GO_Central"/>
</dbReference>
<dbReference type="Pfam" id="PF14675">
    <property type="entry name" value="FANCI_S1"/>
    <property type="match status" value="1"/>
</dbReference>
<feature type="compositionally biased region" description="Basic residues" evidence="1">
    <location>
        <begin position="1392"/>
        <end position="1401"/>
    </location>
</feature>
<dbReference type="PANTHER" id="PTHR21818:SF0">
    <property type="entry name" value="FANCONI ANEMIA GROUP I PROTEIN"/>
    <property type="match status" value="1"/>
</dbReference>
<dbReference type="Pfam" id="PF14679">
    <property type="entry name" value="FANCI_HD1"/>
    <property type="match status" value="1"/>
</dbReference>
<dbReference type="PANTHER" id="PTHR21818">
    <property type="entry name" value="BC025462 PROTEIN"/>
    <property type="match status" value="1"/>
</dbReference>
<evidence type="ECO:0000259" key="2">
    <source>
        <dbReference type="Pfam" id="PF14675"/>
    </source>
</evidence>
<accession>A0A7M7NTM5</accession>
<dbReference type="InterPro" id="IPR029315">
    <property type="entry name" value="FANCI_S2"/>
</dbReference>
<evidence type="ECO:0000313" key="9">
    <source>
        <dbReference type="Proteomes" id="UP000007110"/>
    </source>
</evidence>
<protein>
    <recommendedName>
        <fullName evidence="10">Fanconi anemia group I protein</fullName>
    </recommendedName>
</protein>
<sequence length="1401" mass="155598">MSKILQLSRQGNVANVEKYLKGLQPDALSLEFRQTVLSGKSGDAASFLQAVFQGSPVESDKGDSCRVLLCKSALKVLGGQEVSSKMASEIIGYLLIEIGNFPVSCLVEIADMFMDAVKSKDIRNGRAFELLPKVISTLAAMETVTKDSNRMSGQEFKDHLLNNFCSCRWESQCAIHLASVFREIPLSSDQLQFVINKLLRVLKHVDLQELPPLVYQLLLLSSKGHKKIVLEGLTGFFAEQDRRLQERQGKENGEELVSSSFSKELLRHTEGTIIIHITFSIKQDQELGREFIKFLKSGQQRDCSTVLAPFNVALALSVAQIHRFEEQIFDFLKSTILKSLKDAKRQKDSPWIADIVPAGSNVLKLLLETVENSMYGWDHVIHGLVMLGFTLMDSFGPKPGPFGGKALEGGPGTPSTPNQQASQLGRDILLNLFKSQDGIRSSILEQILNRVVTRTAGSVSQYIKLLSSMVTSAPQTVLDCMGKVREAFDYLTYLPASTAEGLLKAFQPLMRLNVTLKDSLMLVLRKAMFSRQGEARKIAVLGYLQILKHFRVFGSLPMSQTSQGYSMASTSSQIQVDIHGGSNQASNYEAIVCMEILGNLRRCLTQQADIRLVLYEGLYEVLCRNTKLQGAITDMLQRQFKAFYEADEDVQPPLKLQPCITAQGTNVFLAEPLAHLLQSLVQCLTRCKTLASSKRRDGEDWDEEPCDEDDDVDKEEVLQRLESMMESLTDRMVACELEDFHVDKSADFSTTSGVGVRNNLFAILLLGIHEVLMEYVFTTSKASQFKIDDMNKLLPLYKKYHQIADILREKSSKGKGGGTKSPKSLLSMAGLANICAALYSDEMPSHQEGLDLLRENTNFCRYVVSTAVQKLEQMKEKGQCDGPQGTHPDKLYQHCCTIARVFFQKFSSGLVTAEDRSKKNKSVMPLCLQGLSTALSVVTTFYPDKLVDFLHCVDPLTDGDGGDEPVCVDEQDVQERVHLHMKKYQRMVIDVLTGGEDSSSTTKDAIHLCHIMEMLIKHLNPQGTQFTQVQSWISKVSTENSIEDTGLCRVVMTMLFTLTSKMTCPVSLLRDVAEDIHSQVGDIDPEVEVEDRTHNAAVNSKTATPTVLLLWMQQADHVLDDTEWLVVRLRAESQAAQIDVIDAAQPLATQREDTEKAICNQLGMLVTGFHELVQTSLPAGPCIDALLKSLNRVYGVLTLLCKFYLAMYTQKSGQMSGRFEKLVKLTGTHLTHPVYGLITYVQQTQTEKLSNLLTGGKASKGKDKKKGDKGLVAAAVTAGKARVVMRETRPIPNLIFAIEQYESFLIKLSKKTKVNLLADFKLSTSRDFRINTALVQANLAEQASGSEEEMSDSDVMGHDDDDDGGEEEVMEVGDGEGEEEGDKENQSEPAAKRRKSTLSRR</sequence>
<evidence type="ECO:0000256" key="1">
    <source>
        <dbReference type="SAM" id="MobiDB-lite"/>
    </source>
</evidence>
<proteinExistence type="predicted"/>
<feature type="domain" description="FANCI helical" evidence="7">
    <location>
        <begin position="563"/>
        <end position="807"/>
    </location>
</feature>
<evidence type="ECO:0000313" key="8">
    <source>
        <dbReference type="EnsemblMetazoa" id="XP_030841310"/>
    </source>
</evidence>
<keyword evidence="9" id="KW-1185">Reference proteome</keyword>
<evidence type="ECO:0000259" key="3">
    <source>
        <dbReference type="Pfam" id="PF14676"/>
    </source>
</evidence>
<dbReference type="InterPro" id="IPR029314">
    <property type="entry name" value="FANCI_S4"/>
</dbReference>
<organism evidence="8 9">
    <name type="scientific">Strongylocentrotus purpuratus</name>
    <name type="common">Purple sea urchin</name>
    <dbReference type="NCBI Taxonomy" id="7668"/>
    <lineage>
        <taxon>Eukaryota</taxon>
        <taxon>Metazoa</taxon>
        <taxon>Echinodermata</taxon>
        <taxon>Eleutherozoa</taxon>
        <taxon>Echinozoa</taxon>
        <taxon>Echinoidea</taxon>
        <taxon>Euechinoidea</taxon>
        <taxon>Echinacea</taxon>
        <taxon>Camarodonta</taxon>
        <taxon>Echinidea</taxon>
        <taxon>Strongylocentrotidae</taxon>
        <taxon>Strongylocentrotus</taxon>
    </lineage>
</organism>
<evidence type="ECO:0000259" key="6">
    <source>
        <dbReference type="Pfam" id="PF14679"/>
    </source>
</evidence>
<dbReference type="GO" id="GO:0006281">
    <property type="term" value="P:DNA repair"/>
    <property type="evidence" value="ECO:0007669"/>
    <property type="project" value="InterPro"/>
</dbReference>
<dbReference type="EnsemblMetazoa" id="XM_030985450">
    <property type="protein sequence ID" value="XP_030841310"/>
    <property type="gene ID" value="LOC752867"/>
</dbReference>
<evidence type="ECO:0000259" key="5">
    <source>
        <dbReference type="Pfam" id="PF14678"/>
    </source>
</evidence>
<dbReference type="Pfam" id="PF14676">
    <property type="entry name" value="FANCI_S2"/>
    <property type="match status" value="1"/>
</dbReference>
<dbReference type="KEGG" id="spu:752867"/>
<reference evidence="8" key="2">
    <citation type="submission" date="2021-01" db="UniProtKB">
        <authorList>
            <consortium name="EnsemblMetazoa"/>
        </authorList>
    </citation>
    <scope>IDENTIFICATION</scope>
</reference>
<dbReference type="InterPro" id="IPR026171">
    <property type="entry name" value="FANCI"/>
</dbReference>
<dbReference type="CDD" id="cd11720">
    <property type="entry name" value="FANCI"/>
    <property type="match status" value="1"/>
</dbReference>
<dbReference type="Proteomes" id="UP000007110">
    <property type="component" value="Unassembled WGS sequence"/>
</dbReference>
<feature type="region of interest" description="Disordered" evidence="1">
    <location>
        <begin position="1339"/>
        <end position="1401"/>
    </location>
</feature>
<dbReference type="OrthoDB" id="195089at2759"/>
<dbReference type="Pfam" id="PF14680">
    <property type="entry name" value="FANCI_HD2"/>
    <property type="match status" value="1"/>
</dbReference>
<dbReference type="InterPro" id="IPR029308">
    <property type="entry name" value="FANCI_S1"/>
</dbReference>
<dbReference type="InterPro" id="IPR029313">
    <property type="entry name" value="FANCI_S3"/>
</dbReference>
<dbReference type="Pfam" id="PF14678">
    <property type="entry name" value="FANCI_S4"/>
    <property type="match status" value="1"/>
</dbReference>
<dbReference type="OMA" id="QSMRMMN"/>
<dbReference type="Pfam" id="PF14677">
    <property type="entry name" value="FANCI_S3"/>
    <property type="match status" value="1"/>
</dbReference>
<dbReference type="InParanoid" id="A0A7M7NTM5"/>
<evidence type="ECO:0008006" key="10">
    <source>
        <dbReference type="Google" id="ProtNLM"/>
    </source>
</evidence>
<dbReference type="InterPro" id="IPR029312">
    <property type="entry name" value="FANCI_HD2"/>
</dbReference>
<feature type="domain" description="FANCI solenoid 1" evidence="2">
    <location>
        <begin position="66"/>
        <end position="282"/>
    </location>
</feature>
<reference evidence="9" key="1">
    <citation type="submission" date="2015-02" db="EMBL/GenBank/DDBJ databases">
        <title>Genome sequencing for Strongylocentrotus purpuratus.</title>
        <authorList>
            <person name="Murali S."/>
            <person name="Liu Y."/>
            <person name="Vee V."/>
            <person name="English A."/>
            <person name="Wang M."/>
            <person name="Skinner E."/>
            <person name="Han Y."/>
            <person name="Muzny D.M."/>
            <person name="Worley K.C."/>
            <person name="Gibbs R.A."/>
        </authorList>
    </citation>
    <scope>NUCLEOTIDE SEQUENCE</scope>
</reference>
<feature type="domain" description="FANCI solenoid 3" evidence="4">
    <location>
        <begin position="825"/>
        <end position="1055"/>
    </location>
</feature>
<dbReference type="CTD" id="55215"/>
<evidence type="ECO:0000259" key="4">
    <source>
        <dbReference type="Pfam" id="PF14677"/>
    </source>
</evidence>
<name>A0A7M7NTM5_STRPU</name>
<dbReference type="InterPro" id="IPR029310">
    <property type="entry name" value="FANCI_HD1"/>
</dbReference>
<dbReference type="RefSeq" id="XP_030841310.1">
    <property type="nucleotide sequence ID" value="XM_030985450.1"/>
</dbReference>
<feature type="compositionally biased region" description="Acidic residues" evidence="1">
    <location>
        <begin position="1359"/>
        <end position="1382"/>
    </location>
</feature>